<dbReference type="AlphaFoldDB" id="K8A370"/>
<feature type="chain" id="PRO_5003916597" evidence="1">
    <location>
        <begin position="28"/>
        <end position="306"/>
    </location>
</feature>
<keyword evidence="2" id="KW-0969">Cilium</keyword>
<protein>
    <submittedName>
        <fullName evidence="2">Putative flagellin structural protein</fullName>
    </submittedName>
</protein>
<organism evidence="2 3">
    <name type="scientific">Cronobacter condimenti 1330</name>
    <dbReference type="NCBI Taxonomy" id="1073999"/>
    <lineage>
        <taxon>Bacteria</taxon>
        <taxon>Pseudomonadati</taxon>
        <taxon>Pseudomonadota</taxon>
        <taxon>Gammaproteobacteria</taxon>
        <taxon>Enterobacterales</taxon>
        <taxon>Enterobacteriaceae</taxon>
        <taxon>Cronobacter</taxon>
    </lineage>
</organism>
<keyword evidence="2" id="KW-0966">Cell projection</keyword>
<feature type="signal peptide" evidence="1">
    <location>
        <begin position="1"/>
        <end position="27"/>
    </location>
</feature>
<dbReference type="EMBL" id="CAKW01000133">
    <property type="protein sequence ID" value="CCJ74363.1"/>
    <property type="molecule type" value="Genomic_DNA"/>
</dbReference>
<keyword evidence="1" id="KW-0732">Signal</keyword>
<gene>
    <name evidence="2" type="ORF">BN137_3761</name>
</gene>
<evidence type="ECO:0000313" key="2">
    <source>
        <dbReference type="EMBL" id="CCJ74363.1"/>
    </source>
</evidence>
<proteinExistence type="predicted"/>
<keyword evidence="2" id="KW-0282">Flagellum</keyword>
<accession>K8A370</accession>
<name>K8A370_9ENTR</name>
<dbReference type="Proteomes" id="UP000009340">
    <property type="component" value="Unassembled WGS sequence"/>
</dbReference>
<comment type="caution">
    <text evidence="2">The sequence shown here is derived from an EMBL/GenBank/DDBJ whole genome shotgun (WGS) entry which is preliminary data.</text>
</comment>
<sequence length="306" mass="33446">MHSWKKKLVVSQLAVACTMAIASQASAATDISGKSYDTFYYDGGIMYQGYVGYDYGSDYYNGNIYPQISGAKVDGVISTWYLDNGASNNNNRNALTIKDSTIHGMITSQCMTDNCDNRTGDYRYNRLALTVDNSTIDDDFEHYTYYNADDKTTAAKDIYNLGTAITLDQETDLVIQNNSHVAGMTLTQGYEWEDNQDVTSPTGANSSEIFNNSVVVKDSVLSSGSWSDEGSNGFYGHTGKASDYDNAITADDIALAVVANPTADNAMQTTATFDRSTINGDIYFESTSMRISAAMIVRRSMTTAIR</sequence>
<evidence type="ECO:0000256" key="1">
    <source>
        <dbReference type="SAM" id="SignalP"/>
    </source>
</evidence>
<dbReference type="eggNOG" id="COG3468">
    <property type="taxonomic scope" value="Bacteria"/>
</dbReference>
<reference evidence="2" key="1">
    <citation type="submission" date="2012-07" db="EMBL/GenBank/DDBJ databases">
        <authorList>
            <person name="Cummings C."/>
        </authorList>
    </citation>
    <scope>NUCLEOTIDE SEQUENCE</scope>
    <source>
        <strain evidence="2">1330</strain>
    </source>
</reference>
<evidence type="ECO:0000313" key="3">
    <source>
        <dbReference type="Proteomes" id="UP000009340"/>
    </source>
</evidence>